<comment type="caution">
    <text evidence="1">The sequence shown here is derived from an EMBL/GenBank/DDBJ whole genome shotgun (WGS) entry which is preliminary data.</text>
</comment>
<dbReference type="EMBL" id="BLAD01000097">
    <property type="protein sequence ID" value="GES05291.1"/>
    <property type="molecule type" value="Genomic_DNA"/>
</dbReference>
<keyword evidence="2" id="KW-1185">Reference proteome</keyword>
<sequence length="138" mass="14709">MEGTACPGAAAAIMEAATGPQQALIQMRSMGGAVNDMPADATSFPHRRQHTLVIASMFPPRSGAALDAAWQPLAERVDGAYTGFESRPDGSAFARVYPGRTGDRVTRLWRRYDPDGIFHALWTRCAASPFGSPGTPMA</sequence>
<evidence type="ECO:0008006" key="3">
    <source>
        <dbReference type="Google" id="ProtNLM"/>
    </source>
</evidence>
<evidence type="ECO:0000313" key="2">
    <source>
        <dbReference type="Proteomes" id="UP000334990"/>
    </source>
</evidence>
<proteinExistence type="predicted"/>
<dbReference type="Gene3D" id="3.40.462.20">
    <property type="match status" value="1"/>
</dbReference>
<accession>A0A5M3WDY5</accession>
<dbReference type="Proteomes" id="UP000334990">
    <property type="component" value="Unassembled WGS sequence"/>
</dbReference>
<gene>
    <name evidence="1" type="ORF">Acor_73590</name>
</gene>
<reference evidence="1 2" key="1">
    <citation type="submission" date="2019-10" db="EMBL/GenBank/DDBJ databases">
        <title>Whole genome shotgun sequence of Acrocarpospora corrugata NBRC 13972.</title>
        <authorList>
            <person name="Ichikawa N."/>
            <person name="Kimura A."/>
            <person name="Kitahashi Y."/>
            <person name="Komaki H."/>
            <person name="Oguchi A."/>
        </authorList>
    </citation>
    <scope>NUCLEOTIDE SEQUENCE [LARGE SCALE GENOMIC DNA]</scope>
    <source>
        <strain evidence="1 2">NBRC 13972</strain>
    </source>
</reference>
<dbReference type="InterPro" id="IPR016169">
    <property type="entry name" value="FAD-bd_PCMH_sub2"/>
</dbReference>
<dbReference type="Gene3D" id="3.30.465.10">
    <property type="match status" value="1"/>
</dbReference>
<organism evidence="1 2">
    <name type="scientific">Acrocarpospora corrugata</name>
    <dbReference type="NCBI Taxonomy" id="35763"/>
    <lineage>
        <taxon>Bacteria</taxon>
        <taxon>Bacillati</taxon>
        <taxon>Actinomycetota</taxon>
        <taxon>Actinomycetes</taxon>
        <taxon>Streptosporangiales</taxon>
        <taxon>Streptosporangiaceae</taxon>
        <taxon>Acrocarpospora</taxon>
    </lineage>
</organism>
<evidence type="ECO:0000313" key="1">
    <source>
        <dbReference type="EMBL" id="GES05291.1"/>
    </source>
</evidence>
<protein>
    <recommendedName>
        <fullName evidence="3">Berberine/berberine-like domain-containing protein</fullName>
    </recommendedName>
</protein>
<name>A0A5M3WDY5_9ACTN</name>
<dbReference type="AlphaFoldDB" id="A0A5M3WDY5"/>